<evidence type="ECO:0000259" key="1">
    <source>
        <dbReference type="Pfam" id="PF04471"/>
    </source>
</evidence>
<dbReference type="GO" id="GO:0004519">
    <property type="term" value="F:endonuclease activity"/>
    <property type="evidence" value="ECO:0007669"/>
    <property type="project" value="InterPro"/>
</dbReference>
<dbReference type="InterPro" id="IPR011335">
    <property type="entry name" value="Restrct_endonuc-II-like"/>
</dbReference>
<gene>
    <name evidence="2" type="ORF">LCGC14_2779990</name>
</gene>
<evidence type="ECO:0000313" key="2">
    <source>
        <dbReference type="EMBL" id="KKK84770.1"/>
    </source>
</evidence>
<name>A0A0F8ZFM7_9ZZZZ</name>
<accession>A0A0F8ZFM7</accession>
<dbReference type="SUPFAM" id="SSF52980">
    <property type="entry name" value="Restriction endonuclease-like"/>
    <property type="match status" value="1"/>
</dbReference>
<dbReference type="GO" id="GO:0003677">
    <property type="term" value="F:DNA binding"/>
    <property type="evidence" value="ECO:0007669"/>
    <property type="project" value="InterPro"/>
</dbReference>
<comment type="caution">
    <text evidence="2">The sequence shown here is derived from an EMBL/GenBank/DDBJ whole genome shotgun (WGS) entry which is preliminary data.</text>
</comment>
<feature type="domain" description="Restriction endonuclease type IV Mrr" evidence="1">
    <location>
        <begin position="73"/>
        <end position="161"/>
    </location>
</feature>
<dbReference type="GO" id="GO:0009307">
    <property type="term" value="P:DNA restriction-modification system"/>
    <property type="evidence" value="ECO:0007669"/>
    <property type="project" value="InterPro"/>
</dbReference>
<protein>
    <recommendedName>
        <fullName evidence="1">Restriction endonuclease type IV Mrr domain-containing protein</fullName>
    </recommendedName>
</protein>
<dbReference type="Pfam" id="PF04471">
    <property type="entry name" value="Mrr_cat"/>
    <property type="match status" value="1"/>
</dbReference>
<dbReference type="EMBL" id="LAZR01051622">
    <property type="protein sequence ID" value="KKK84770.1"/>
    <property type="molecule type" value="Genomic_DNA"/>
</dbReference>
<proteinExistence type="predicted"/>
<reference evidence="2" key="1">
    <citation type="journal article" date="2015" name="Nature">
        <title>Complex archaea that bridge the gap between prokaryotes and eukaryotes.</title>
        <authorList>
            <person name="Spang A."/>
            <person name="Saw J.H."/>
            <person name="Jorgensen S.L."/>
            <person name="Zaremba-Niedzwiedzka K."/>
            <person name="Martijn J."/>
            <person name="Lind A.E."/>
            <person name="van Eijk R."/>
            <person name="Schleper C."/>
            <person name="Guy L."/>
            <person name="Ettema T.J."/>
        </authorList>
    </citation>
    <scope>NUCLEOTIDE SEQUENCE</scope>
</reference>
<feature type="non-terminal residue" evidence="2">
    <location>
        <position position="272"/>
    </location>
</feature>
<dbReference type="InterPro" id="IPR007560">
    <property type="entry name" value="Restrct_endonuc_IV_Mrr"/>
</dbReference>
<dbReference type="AlphaFoldDB" id="A0A0F8ZFM7"/>
<organism evidence="2">
    <name type="scientific">marine sediment metagenome</name>
    <dbReference type="NCBI Taxonomy" id="412755"/>
    <lineage>
        <taxon>unclassified sequences</taxon>
        <taxon>metagenomes</taxon>
        <taxon>ecological metagenomes</taxon>
    </lineage>
</organism>
<sequence length="272" mass="30341">MGRQRGQVFILHSSVNSVKNEDPTPLFHYYRGGANAIMPRRSEVSEIMEYKMNIAIEVAVRPSTSSTERGRLLQNLANRLLKAQQYRVVDEVRLTGIEVDLLCEAFDGTEKIFVECKAWREALKADAFTKLLGNLELHDADSGWMIATGPLGKDAKGLLEKWKNKPRERRRRLRTFTATEIVRALTDTATICDPSVVLRESESETDAPLLLISDVGEYWVVPVVPATGGVARQALVYSAKSGEPINDYGVLSDIKETDCTFSDLQLILPGDK</sequence>